<dbReference type="Proteomes" id="UP001152561">
    <property type="component" value="Unassembled WGS sequence"/>
</dbReference>
<name>A0A9Q1R471_9SOLA</name>
<keyword evidence="10" id="KW-1185">Reference proteome</keyword>
<dbReference type="AlphaFoldDB" id="A0A9Q1R471"/>
<keyword evidence="4" id="KW-0813">Transport</keyword>
<evidence type="ECO:0000256" key="2">
    <source>
        <dbReference type="ARBA" id="ARBA00004236"/>
    </source>
</evidence>
<sequence>MDKYKYPKEYTCSPSFYSTLLDSIHHSIDQTGQDKKSRNLNSSSSHFGSSCYGLDNRPKPIRTTISNNQEKFHKHQYPKDLNFCDFSQAKEKPKHDEDCFKKTKSRSSKIYRDLKKVKQPISPGGRLSSFLNSLFTNGKKTKISSNSGGYDHNEERKLKSANASTCSSASSFSKLCLSKNINKNNLDMDQQNVEVAKCINKNFVHEDQQPKFHKNVQVFKEYEDDDEDASCASSDLFELDNFSSIGLMELPVYETTNLTTNRAINANGNLLL</sequence>
<gene>
    <name evidence="9" type="ORF">K7X08_013573</name>
</gene>
<accession>A0A9Q1R471</accession>
<feature type="region of interest" description="Disordered" evidence="8">
    <location>
        <begin position="29"/>
        <end position="63"/>
    </location>
</feature>
<dbReference type="OrthoDB" id="1301809at2759"/>
<keyword evidence="6" id="KW-0472">Membrane</keyword>
<keyword evidence="7" id="KW-0927">Auxin signaling pathway</keyword>
<keyword evidence="5" id="KW-1003">Cell membrane</keyword>
<comment type="function">
    <text evidence="1">Involved in auxin transport. Regulator of the auxin signaling pathway.</text>
</comment>
<reference evidence="10" key="1">
    <citation type="journal article" date="2023" name="Proc. Natl. Acad. Sci. U.S.A.">
        <title>Genomic and structural basis for evolution of tropane alkaloid biosynthesis.</title>
        <authorList>
            <person name="Wanga Y.-J."/>
            <person name="Taina T."/>
            <person name="Yua J.-Y."/>
            <person name="Lia J."/>
            <person name="Xua B."/>
            <person name="Chenc J."/>
            <person name="D'Auriad J.C."/>
            <person name="Huanga J.-P."/>
            <person name="Huanga S.-X."/>
        </authorList>
    </citation>
    <scope>NUCLEOTIDE SEQUENCE [LARGE SCALE GENOMIC DNA]</scope>
    <source>
        <strain evidence="10">cv. KIB-2019</strain>
    </source>
</reference>
<comment type="caution">
    <text evidence="9">The sequence shown here is derived from an EMBL/GenBank/DDBJ whole genome shotgun (WGS) entry which is preliminary data.</text>
</comment>
<evidence type="ECO:0000256" key="5">
    <source>
        <dbReference type="ARBA" id="ARBA00022475"/>
    </source>
</evidence>
<comment type="similarity">
    <text evidence="3">Belongs to the BIG GRAIN 1 (BG1) plant protein family.</text>
</comment>
<evidence type="ECO:0008006" key="11">
    <source>
        <dbReference type="Google" id="ProtNLM"/>
    </source>
</evidence>
<dbReference type="GO" id="GO:0009734">
    <property type="term" value="P:auxin-activated signaling pathway"/>
    <property type="evidence" value="ECO:0007669"/>
    <property type="project" value="UniProtKB-KW"/>
</dbReference>
<feature type="compositionally biased region" description="Low complexity" evidence="8">
    <location>
        <begin position="39"/>
        <end position="50"/>
    </location>
</feature>
<evidence type="ECO:0000256" key="4">
    <source>
        <dbReference type="ARBA" id="ARBA00022448"/>
    </source>
</evidence>
<protein>
    <recommendedName>
        <fullName evidence="11">Protein BIG GRAIN 1-like E</fullName>
    </recommendedName>
</protein>
<evidence type="ECO:0000313" key="9">
    <source>
        <dbReference type="EMBL" id="KAJ8539321.1"/>
    </source>
</evidence>
<organism evidence="9 10">
    <name type="scientific">Anisodus acutangulus</name>
    <dbReference type="NCBI Taxonomy" id="402998"/>
    <lineage>
        <taxon>Eukaryota</taxon>
        <taxon>Viridiplantae</taxon>
        <taxon>Streptophyta</taxon>
        <taxon>Embryophyta</taxon>
        <taxon>Tracheophyta</taxon>
        <taxon>Spermatophyta</taxon>
        <taxon>Magnoliopsida</taxon>
        <taxon>eudicotyledons</taxon>
        <taxon>Gunneridae</taxon>
        <taxon>Pentapetalae</taxon>
        <taxon>asterids</taxon>
        <taxon>lamiids</taxon>
        <taxon>Solanales</taxon>
        <taxon>Solanaceae</taxon>
        <taxon>Solanoideae</taxon>
        <taxon>Hyoscyameae</taxon>
        <taxon>Anisodus</taxon>
    </lineage>
</organism>
<evidence type="ECO:0000256" key="6">
    <source>
        <dbReference type="ARBA" id="ARBA00023136"/>
    </source>
</evidence>
<evidence type="ECO:0000256" key="1">
    <source>
        <dbReference type="ARBA" id="ARBA00002281"/>
    </source>
</evidence>
<dbReference type="EMBL" id="JAJAGQ010000016">
    <property type="protein sequence ID" value="KAJ8539321.1"/>
    <property type="molecule type" value="Genomic_DNA"/>
</dbReference>
<comment type="subcellular location">
    <subcellularLocation>
        <location evidence="2">Cell membrane</location>
    </subcellularLocation>
</comment>
<evidence type="ECO:0000256" key="7">
    <source>
        <dbReference type="ARBA" id="ARBA00023294"/>
    </source>
</evidence>
<proteinExistence type="inferred from homology"/>
<evidence type="ECO:0000313" key="10">
    <source>
        <dbReference type="Proteomes" id="UP001152561"/>
    </source>
</evidence>
<evidence type="ECO:0000256" key="8">
    <source>
        <dbReference type="SAM" id="MobiDB-lite"/>
    </source>
</evidence>
<evidence type="ECO:0000256" key="3">
    <source>
        <dbReference type="ARBA" id="ARBA00010067"/>
    </source>
</evidence>
<dbReference type="PANTHER" id="PTHR33541">
    <property type="entry name" value="PROTEIN BIG GRAIN 1-LIKE A-RELATED"/>
    <property type="match status" value="1"/>
</dbReference>
<dbReference type="GO" id="GO:0005886">
    <property type="term" value="C:plasma membrane"/>
    <property type="evidence" value="ECO:0007669"/>
    <property type="project" value="UniProtKB-SubCell"/>
</dbReference>
<dbReference type="PANTHER" id="PTHR33541:SF20">
    <property type="entry name" value="PROTEIN BIG GRAIN 1-LIKE B"/>
    <property type="match status" value="1"/>
</dbReference>
<dbReference type="InterPro" id="IPR039621">
    <property type="entry name" value="BG1-like"/>
</dbReference>